<evidence type="ECO:0000259" key="8">
    <source>
        <dbReference type="Pfam" id="PF01979"/>
    </source>
</evidence>
<feature type="binding site" evidence="7">
    <location>
        <position position="83"/>
    </location>
    <ligand>
        <name>Fe(3+)</name>
        <dbReference type="ChEBI" id="CHEBI:29034"/>
    </ligand>
</feature>
<dbReference type="STRING" id="561720.SAMN06275492_10666"/>
<comment type="cofactor">
    <cofactor evidence="7">
        <name>Zn(2+)</name>
        <dbReference type="ChEBI" id="CHEBI:29105"/>
    </cofactor>
    <cofactor evidence="7">
        <name>Fe(3+)</name>
        <dbReference type="ChEBI" id="CHEBI:29034"/>
    </cofactor>
    <text evidence="7">Binds 1 zinc or iron ion per subunit.</text>
</comment>
<keyword evidence="4 7" id="KW-0369">Histidine metabolism</keyword>
<dbReference type="UniPathway" id="UPA00379">
    <property type="reaction ID" value="UER00551"/>
</dbReference>
<evidence type="ECO:0000256" key="2">
    <source>
        <dbReference type="ARBA" id="ARBA00022723"/>
    </source>
</evidence>
<dbReference type="NCBIfam" id="TIGR01224">
    <property type="entry name" value="hutI"/>
    <property type="match status" value="1"/>
</dbReference>
<dbReference type="GO" id="GO:0019556">
    <property type="term" value="P:L-histidine catabolic process to glutamate and formamide"/>
    <property type="evidence" value="ECO:0007669"/>
    <property type="project" value="UniProtKB-UniRule"/>
</dbReference>
<keyword evidence="5 7" id="KW-0862">Zinc</keyword>
<dbReference type="GO" id="GO:0008270">
    <property type="term" value="F:zinc ion binding"/>
    <property type="evidence" value="ECO:0007669"/>
    <property type="project" value="UniProtKB-UniRule"/>
</dbReference>
<gene>
    <name evidence="7" type="primary">hutI</name>
    <name evidence="9" type="ORF">SAMN06275492_10666</name>
</gene>
<feature type="binding site" evidence="7">
    <location>
        <position position="83"/>
    </location>
    <ligand>
        <name>Zn(2+)</name>
        <dbReference type="ChEBI" id="CHEBI:29105"/>
    </ligand>
</feature>
<keyword evidence="6 7" id="KW-0408">Iron</keyword>
<dbReference type="OrthoDB" id="9776455at2"/>
<dbReference type="GO" id="GO:0005506">
    <property type="term" value="F:iron ion binding"/>
    <property type="evidence" value="ECO:0007669"/>
    <property type="project" value="UniProtKB-UniRule"/>
</dbReference>
<dbReference type="InterPro" id="IPR032466">
    <property type="entry name" value="Metal_Hydrolase"/>
</dbReference>
<feature type="binding site" evidence="7">
    <location>
        <position position="186"/>
    </location>
    <ligand>
        <name>4-imidazolone-5-propanoate</name>
        <dbReference type="ChEBI" id="CHEBI:77893"/>
    </ligand>
</feature>
<dbReference type="Proteomes" id="UP000193355">
    <property type="component" value="Unassembled WGS sequence"/>
</dbReference>
<organism evidence="9 10">
    <name type="scientific">Dethiosulfovibrio salsuginis</name>
    <dbReference type="NCBI Taxonomy" id="561720"/>
    <lineage>
        <taxon>Bacteria</taxon>
        <taxon>Thermotogati</taxon>
        <taxon>Synergistota</taxon>
        <taxon>Synergistia</taxon>
        <taxon>Synergistales</taxon>
        <taxon>Dethiosulfovibrionaceae</taxon>
        <taxon>Dethiosulfovibrio</taxon>
    </lineage>
</organism>
<comment type="function">
    <text evidence="7">Catalyzes the hydrolytic cleavage of the carbon-nitrogen bond in imidazolone-5-propanoate to yield N-formimidoyl-L-glutamate. It is the third step in the universal histidine degradation pathway.</text>
</comment>
<dbReference type="GO" id="GO:0050480">
    <property type="term" value="F:imidazolonepropionase activity"/>
    <property type="evidence" value="ECO:0007669"/>
    <property type="project" value="UniProtKB-UniRule"/>
</dbReference>
<feature type="binding site" evidence="7">
    <location>
        <position position="325"/>
    </location>
    <ligand>
        <name>Fe(3+)</name>
        <dbReference type="ChEBI" id="CHEBI:29034"/>
    </ligand>
</feature>
<dbReference type="FunFam" id="3.20.20.140:FF:000007">
    <property type="entry name" value="Imidazolonepropionase"/>
    <property type="match status" value="1"/>
</dbReference>
<evidence type="ECO:0000313" key="9">
    <source>
        <dbReference type="EMBL" id="SMG20187.1"/>
    </source>
</evidence>
<reference evidence="10" key="1">
    <citation type="submission" date="2017-04" db="EMBL/GenBank/DDBJ databases">
        <authorList>
            <person name="Varghese N."/>
            <person name="Submissions S."/>
        </authorList>
    </citation>
    <scope>NUCLEOTIDE SEQUENCE [LARGE SCALE GENOMIC DNA]</scope>
    <source>
        <strain evidence="10">USBA 82</strain>
    </source>
</reference>
<evidence type="ECO:0000256" key="1">
    <source>
        <dbReference type="ARBA" id="ARBA00012864"/>
    </source>
</evidence>
<keyword evidence="3 7" id="KW-0378">Hydrolase</keyword>
<evidence type="ECO:0000256" key="5">
    <source>
        <dbReference type="ARBA" id="ARBA00022833"/>
    </source>
</evidence>
<keyword evidence="7" id="KW-0963">Cytoplasm</keyword>
<feature type="binding site" evidence="7">
    <location>
        <position position="329"/>
    </location>
    <ligand>
        <name>N-formimidoyl-L-glutamate</name>
        <dbReference type="ChEBI" id="CHEBI:58928"/>
    </ligand>
</feature>
<comment type="subcellular location">
    <subcellularLocation>
        <location evidence="7">Cytoplasm</location>
    </subcellularLocation>
</comment>
<feature type="binding site" evidence="7">
    <location>
        <position position="90"/>
    </location>
    <ligand>
        <name>4-imidazolone-5-propanoate</name>
        <dbReference type="ChEBI" id="CHEBI:77893"/>
    </ligand>
</feature>
<evidence type="ECO:0000256" key="3">
    <source>
        <dbReference type="ARBA" id="ARBA00022801"/>
    </source>
</evidence>
<dbReference type="HAMAP" id="MF_00372">
    <property type="entry name" value="HutI"/>
    <property type="match status" value="1"/>
</dbReference>
<proteinExistence type="inferred from homology"/>
<feature type="binding site" evidence="7">
    <location>
        <position position="153"/>
    </location>
    <ligand>
        <name>N-formimidoyl-L-glutamate</name>
        <dbReference type="ChEBI" id="CHEBI:58928"/>
    </ligand>
</feature>
<dbReference type="PANTHER" id="PTHR42752">
    <property type="entry name" value="IMIDAZOLONEPROPIONASE"/>
    <property type="match status" value="1"/>
</dbReference>
<keyword evidence="2 7" id="KW-0479">Metal-binding</keyword>
<comment type="pathway">
    <text evidence="7">Amino-acid degradation; L-histidine degradation into L-glutamate; N-formimidoyl-L-glutamate from L-histidine: step 3/3.</text>
</comment>
<evidence type="ECO:0000256" key="4">
    <source>
        <dbReference type="ARBA" id="ARBA00022808"/>
    </source>
</evidence>
<feature type="domain" description="Amidohydrolase-related" evidence="8">
    <location>
        <begin position="73"/>
        <end position="411"/>
    </location>
</feature>
<feature type="binding site" evidence="7">
    <location>
        <position position="81"/>
    </location>
    <ligand>
        <name>Zn(2+)</name>
        <dbReference type="ChEBI" id="CHEBI:29105"/>
    </ligand>
</feature>
<accession>A0A1X7IYD1</accession>
<dbReference type="GO" id="GO:0019557">
    <property type="term" value="P:L-histidine catabolic process to glutamate and formate"/>
    <property type="evidence" value="ECO:0007669"/>
    <property type="project" value="UniProtKB-UniPathway"/>
</dbReference>
<comment type="catalytic activity">
    <reaction evidence="7">
        <text>4-imidazolone-5-propanoate + H2O = N-formimidoyl-L-glutamate</text>
        <dbReference type="Rhea" id="RHEA:23660"/>
        <dbReference type="ChEBI" id="CHEBI:15377"/>
        <dbReference type="ChEBI" id="CHEBI:58928"/>
        <dbReference type="ChEBI" id="CHEBI:77893"/>
        <dbReference type="EC" id="3.5.2.7"/>
    </reaction>
</comment>
<dbReference type="Pfam" id="PF01979">
    <property type="entry name" value="Amidohydro_1"/>
    <property type="match status" value="1"/>
</dbReference>
<dbReference type="Gene3D" id="3.20.20.140">
    <property type="entry name" value="Metal-dependent hydrolases"/>
    <property type="match status" value="1"/>
</dbReference>
<feature type="binding site" evidence="7">
    <location>
        <position position="153"/>
    </location>
    <ligand>
        <name>4-imidazolone-5-propanoate</name>
        <dbReference type="ChEBI" id="CHEBI:77893"/>
    </ligand>
</feature>
<dbReference type="InterPro" id="IPR005920">
    <property type="entry name" value="HutI"/>
</dbReference>
<name>A0A1X7IYD1_9BACT</name>
<feature type="binding site" evidence="7">
    <location>
        <position position="330"/>
    </location>
    <ligand>
        <name>4-imidazolone-5-propanoate</name>
        <dbReference type="ChEBI" id="CHEBI:77893"/>
    </ligand>
</feature>
<keyword evidence="10" id="KW-1185">Reference proteome</keyword>
<dbReference type="InterPro" id="IPR006680">
    <property type="entry name" value="Amidohydro-rel"/>
</dbReference>
<dbReference type="RefSeq" id="WP_085544062.1">
    <property type="nucleotide sequence ID" value="NZ_FXBB01000006.1"/>
</dbReference>
<protein>
    <recommendedName>
        <fullName evidence="1 7">Imidazolonepropionase</fullName>
        <ecNumber evidence="1 7">3.5.2.7</ecNumber>
    </recommendedName>
    <alternativeName>
        <fullName evidence="7">Imidazolone-5-propionate hydrolase</fullName>
    </alternativeName>
</protein>
<dbReference type="SUPFAM" id="SSF51556">
    <property type="entry name" value="Metallo-dependent hydrolases"/>
    <property type="match status" value="1"/>
</dbReference>
<evidence type="ECO:0000313" key="10">
    <source>
        <dbReference type="Proteomes" id="UP000193355"/>
    </source>
</evidence>
<dbReference type="PANTHER" id="PTHR42752:SF1">
    <property type="entry name" value="IMIDAZOLONEPROPIONASE-RELATED"/>
    <property type="match status" value="1"/>
</dbReference>
<dbReference type="EC" id="3.5.2.7" evidence="1 7"/>
<feature type="binding site" evidence="7">
    <location>
        <position position="251"/>
    </location>
    <ligand>
        <name>Fe(3+)</name>
        <dbReference type="ChEBI" id="CHEBI:29034"/>
    </ligand>
</feature>
<evidence type="ECO:0000256" key="6">
    <source>
        <dbReference type="ARBA" id="ARBA00023004"/>
    </source>
</evidence>
<feature type="binding site" evidence="7">
    <location>
        <position position="251"/>
    </location>
    <ligand>
        <name>Zn(2+)</name>
        <dbReference type="ChEBI" id="CHEBI:29105"/>
    </ligand>
</feature>
<feature type="binding site" evidence="7">
    <location>
        <position position="325"/>
    </location>
    <ligand>
        <name>Zn(2+)</name>
        <dbReference type="ChEBI" id="CHEBI:29105"/>
    </ligand>
</feature>
<sequence>MTATLYRNAYIVTPIGGDSPLAGPDQGRVATYEKGALLCENGIIVAVGDESSVLPKADEMDVDMEVDCEGTCMIPGFVDPHTHICFAKRREKEFSMRLAGTPYLEILKAGGGILSSVRSVQEATEEQLFDTTLENVLSALNFGTTTMEIKSGYGLTTEAELKMLSVIDRIARETPLDVVPTFMGAHAVPMEYKDNPDRFVDILINEMLPAVKSQGIAAYCDVFCEEGVFSVEQSKRILEAAKTQGFLLRIHADEVHDTGGAGLAAELNTVSAEHLLAANEDNLRAMAAKGVMADVLPATAYSLKKPYAPVRKMIELGVPVALATDCNPGSCFTESMPFIFGLGVMNMNMTIEEALVATTLNPAWSLGLQDKVGSLEVGKQADFLLLDGETPAILAYHAGVSPVVEVYKKGVYVA</sequence>
<dbReference type="EMBL" id="FXBB01000006">
    <property type="protein sequence ID" value="SMG20187.1"/>
    <property type="molecule type" value="Genomic_DNA"/>
</dbReference>
<dbReference type="AlphaFoldDB" id="A0A1X7IYD1"/>
<feature type="binding site" evidence="7">
    <location>
        <position position="254"/>
    </location>
    <ligand>
        <name>4-imidazolone-5-propanoate</name>
        <dbReference type="ChEBI" id="CHEBI:77893"/>
    </ligand>
</feature>
<evidence type="ECO:0000256" key="7">
    <source>
        <dbReference type="HAMAP-Rule" id="MF_00372"/>
    </source>
</evidence>
<comment type="similarity">
    <text evidence="7">Belongs to the metallo-dependent hydrolases superfamily. HutI family.</text>
</comment>
<feature type="binding site" evidence="7">
    <location>
        <position position="327"/>
    </location>
    <ligand>
        <name>N-formimidoyl-L-glutamate</name>
        <dbReference type="ChEBI" id="CHEBI:58928"/>
    </ligand>
</feature>
<dbReference type="CDD" id="cd01296">
    <property type="entry name" value="Imidazolone-5PH"/>
    <property type="match status" value="1"/>
</dbReference>
<dbReference type="Gene3D" id="2.30.40.10">
    <property type="entry name" value="Urease, subunit C, domain 1"/>
    <property type="match status" value="1"/>
</dbReference>
<dbReference type="GO" id="GO:0005737">
    <property type="term" value="C:cytoplasm"/>
    <property type="evidence" value="ECO:0007669"/>
    <property type="project" value="UniProtKB-SubCell"/>
</dbReference>
<dbReference type="InterPro" id="IPR011059">
    <property type="entry name" value="Metal-dep_hydrolase_composite"/>
</dbReference>
<dbReference type="SUPFAM" id="SSF51338">
    <property type="entry name" value="Composite domain of metallo-dependent hydrolases"/>
    <property type="match status" value="1"/>
</dbReference>
<feature type="binding site" evidence="7">
    <location>
        <position position="81"/>
    </location>
    <ligand>
        <name>Fe(3+)</name>
        <dbReference type="ChEBI" id="CHEBI:29034"/>
    </ligand>
</feature>